<evidence type="ECO:0000313" key="2">
    <source>
        <dbReference type="EMBL" id="MXP13718.1"/>
    </source>
</evidence>
<reference evidence="2 3" key="1">
    <citation type="submission" date="2019-12" db="EMBL/GenBank/DDBJ databases">
        <title>Genomic-based taxomic classification of the family Erythrobacteraceae.</title>
        <authorList>
            <person name="Xu L."/>
        </authorList>
    </citation>
    <scope>NUCLEOTIDE SEQUENCE [LARGE SCALE GENOMIC DNA]</scope>
    <source>
        <strain evidence="2 3">KCTC 52259</strain>
    </source>
</reference>
<dbReference type="EMBL" id="WTYU01000001">
    <property type="protein sequence ID" value="MXP13718.1"/>
    <property type="molecule type" value="Genomic_DNA"/>
</dbReference>
<gene>
    <name evidence="2" type="ORF">GRI44_02980</name>
</gene>
<protein>
    <recommendedName>
        <fullName evidence="1">Short chain dehydrogenase-like proteobacteria domain-containing protein</fullName>
    </recommendedName>
</protein>
<keyword evidence="3" id="KW-1185">Reference proteome</keyword>
<feature type="domain" description="Short chain dehydrogenase-like proteobacteria" evidence="1">
    <location>
        <begin position="12"/>
        <end position="109"/>
    </location>
</feature>
<dbReference type="InterPro" id="IPR048623">
    <property type="entry name" value="SDR-like_proteobact"/>
</dbReference>
<evidence type="ECO:0000313" key="3">
    <source>
        <dbReference type="Proteomes" id="UP000473531"/>
    </source>
</evidence>
<dbReference type="RefSeq" id="WP_160599966.1">
    <property type="nucleotide sequence ID" value="NZ_WTYU01000001.1"/>
</dbReference>
<dbReference type="Proteomes" id="UP000473531">
    <property type="component" value="Unassembled WGS sequence"/>
</dbReference>
<organism evidence="2 3">
    <name type="scientific">Allopontixanthobacter confluentis</name>
    <dbReference type="NCBI Taxonomy" id="1849021"/>
    <lineage>
        <taxon>Bacteria</taxon>
        <taxon>Pseudomonadati</taxon>
        <taxon>Pseudomonadota</taxon>
        <taxon>Alphaproteobacteria</taxon>
        <taxon>Sphingomonadales</taxon>
        <taxon>Erythrobacteraceae</taxon>
        <taxon>Allopontixanthobacter</taxon>
    </lineage>
</organism>
<proteinExistence type="predicted"/>
<dbReference type="OrthoDB" id="7409402at2"/>
<comment type="caution">
    <text evidence="2">The sequence shown here is derived from an EMBL/GenBank/DDBJ whole genome shotgun (WGS) entry which is preliminary data.</text>
</comment>
<name>A0A6L7GF98_9SPHN</name>
<dbReference type="AlphaFoldDB" id="A0A6L7GF98"/>
<dbReference type="Pfam" id="PF21777">
    <property type="entry name" value="SDR-like"/>
    <property type="match status" value="1"/>
</dbReference>
<evidence type="ECO:0000259" key="1">
    <source>
        <dbReference type="Pfam" id="PF21777"/>
    </source>
</evidence>
<accession>A0A6L7GF98</accession>
<sequence>MIAQGSSAQTVLEVTSLADGEGDAAAEFYGIWRVQAQALLDNDCASLVLVLPDAPQNHRDWRRAAVGAMARAAAPARVNMLSGGDRLATEAAIAYLDAAPGITGQYLPLNGADAETGATRTMQDET</sequence>